<feature type="compositionally biased region" description="Basic residues" evidence="1">
    <location>
        <begin position="70"/>
        <end position="80"/>
    </location>
</feature>
<comment type="caution">
    <text evidence="2">The sequence shown here is derived from an EMBL/GenBank/DDBJ whole genome shotgun (WGS) entry which is preliminary data.</text>
</comment>
<sequence length="91" mass="10497">MKAKSRKIREPHTKNDGLPKSYRCIVDQFGDSASVLDRVSGMISSESVFVSEMRPGLRPKPVHDRGRRRDDRRRRRKRSLYFHAGRAAGES</sequence>
<feature type="region of interest" description="Disordered" evidence="1">
    <location>
        <begin position="54"/>
        <end position="91"/>
    </location>
</feature>
<organism evidence="2 3">
    <name type="scientific">Eumeta variegata</name>
    <name type="common">Bagworm moth</name>
    <name type="synonym">Eumeta japonica</name>
    <dbReference type="NCBI Taxonomy" id="151549"/>
    <lineage>
        <taxon>Eukaryota</taxon>
        <taxon>Metazoa</taxon>
        <taxon>Ecdysozoa</taxon>
        <taxon>Arthropoda</taxon>
        <taxon>Hexapoda</taxon>
        <taxon>Insecta</taxon>
        <taxon>Pterygota</taxon>
        <taxon>Neoptera</taxon>
        <taxon>Endopterygota</taxon>
        <taxon>Lepidoptera</taxon>
        <taxon>Glossata</taxon>
        <taxon>Ditrysia</taxon>
        <taxon>Tineoidea</taxon>
        <taxon>Psychidae</taxon>
        <taxon>Oiketicinae</taxon>
        <taxon>Eumeta</taxon>
    </lineage>
</organism>
<gene>
    <name evidence="2" type="ORF">EVAR_59743_1</name>
</gene>
<dbReference type="EMBL" id="BGZK01001534">
    <property type="protein sequence ID" value="GBP81848.1"/>
    <property type="molecule type" value="Genomic_DNA"/>
</dbReference>
<evidence type="ECO:0000256" key="1">
    <source>
        <dbReference type="SAM" id="MobiDB-lite"/>
    </source>
</evidence>
<dbReference type="Proteomes" id="UP000299102">
    <property type="component" value="Unassembled WGS sequence"/>
</dbReference>
<proteinExistence type="predicted"/>
<dbReference type="AlphaFoldDB" id="A0A4C1Z0I5"/>
<evidence type="ECO:0000313" key="2">
    <source>
        <dbReference type="EMBL" id="GBP81848.1"/>
    </source>
</evidence>
<keyword evidence="3" id="KW-1185">Reference proteome</keyword>
<protein>
    <submittedName>
        <fullName evidence="2">Uncharacterized protein</fullName>
    </submittedName>
</protein>
<reference evidence="2 3" key="1">
    <citation type="journal article" date="2019" name="Commun. Biol.">
        <title>The bagworm genome reveals a unique fibroin gene that provides high tensile strength.</title>
        <authorList>
            <person name="Kono N."/>
            <person name="Nakamura H."/>
            <person name="Ohtoshi R."/>
            <person name="Tomita M."/>
            <person name="Numata K."/>
            <person name="Arakawa K."/>
        </authorList>
    </citation>
    <scope>NUCLEOTIDE SEQUENCE [LARGE SCALE GENOMIC DNA]</scope>
</reference>
<evidence type="ECO:0000313" key="3">
    <source>
        <dbReference type="Proteomes" id="UP000299102"/>
    </source>
</evidence>
<accession>A0A4C1Z0I5</accession>
<name>A0A4C1Z0I5_EUMVA</name>